<dbReference type="RefSeq" id="WP_422918208.1">
    <property type="nucleotide sequence ID" value="NZ_JAMZEJ010000001.1"/>
</dbReference>
<keyword evidence="1" id="KW-0732">Signal</keyword>
<gene>
    <name evidence="2" type="ORF">NFI88_01275</name>
</gene>
<keyword evidence="3" id="KW-1185">Reference proteome</keyword>
<dbReference type="InterPro" id="IPR011049">
    <property type="entry name" value="Serralysin-like_metalloprot_C"/>
</dbReference>
<proteinExistence type="predicted"/>
<comment type="caution">
    <text evidence="2">The sequence shown here is derived from an EMBL/GenBank/DDBJ whole genome shotgun (WGS) entry which is preliminary data.</text>
</comment>
<evidence type="ECO:0000313" key="2">
    <source>
        <dbReference type="EMBL" id="MCQ8239471.1"/>
    </source>
</evidence>
<protein>
    <submittedName>
        <fullName evidence="2">Calcium-binding protein</fullName>
    </submittedName>
</protein>
<dbReference type="Proteomes" id="UP001524547">
    <property type="component" value="Unassembled WGS sequence"/>
</dbReference>
<evidence type="ECO:0000313" key="3">
    <source>
        <dbReference type="Proteomes" id="UP001524547"/>
    </source>
</evidence>
<accession>A0ABT1VT00</accession>
<dbReference type="Gene3D" id="2.150.10.10">
    <property type="entry name" value="Serralysin-like metalloprotease, C-terminal"/>
    <property type="match status" value="1"/>
</dbReference>
<reference evidence="2 3" key="1">
    <citation type="submission" date="2022-06" db="EMBL/GenBank/DDBJ databases">
        <title>Rhizosaccharibacter gen. nov. sp. nov. KSS12, endophytic bacteria isolated from sugarcane.</title>
        <authorList>
            <person name="Pitiwittayakul N."/>
        </authorList>
    </citation>
    <scope>NUCLEOTIDE SEQUENCE [LARGE SCALE GENOMIC DNA]</scope>
    <source>
        <strain evidence="2 3">KSS12</strain>
    </source>
</reference>
<evidence type="ECO:0000256" key="1">
    <source>
        <dbReference type="ARBA" id="ARBA00022729"/>
    </source>
</evidence>
<sequence>MASVQNPLSSFAIAAAALVNASSGRDAYSYDNRDTGTILPDGSAQLVPVVDLSDPAGAYSFTDCNGWVNYALNSLAPVHQAVLAAARDAGKFNVPAPLDGFTYKNGEKVPEQVTVQEARKPMPRAFVMQDVFSQAPAIGDAAASSDGFRRISDFSGLQPGDLIAYTLGRYTDLSDASLPWPGDTGHVMIVTQSQALSIADMSQAARQTLDAMGATQVFAVTAVDSSSVVHDDDSRAFTTDDKGARSYDLTEADREAAAALGVKSTPEGGGLGSGTFQFATNAAGAPVAFRFSVRDGWQSPVRGDTLAISAARLDQTIDLDKVDTGGHPLEVTLMANRQSVLGGVDHAITETITGSNGLLVDGDGTLTLSAANSFSGGIALHGTGLVLNAGGAAGTGSITTAAGTANRIDIQMGAATVRGGGRDTITAAGGGSVITAGQSLLFAGQGASTVDGGSGSVTVSGGGGGTYKGGAAGHNRLSATGEGATLVAGGAGDLLVGHGADRLFAASGNTTLVGGANSTLVAADGTLSFEGTGTTTVFGGQGRDIVVGSQAAPAGSGAGHELVVVAGSGQTTVFGGNGAATIWAGRGDVTAVGGTGTELFVAGSGQNSLWIGEGAATVMSFAGKAGGHLDVHGFRAGKDTLSLQNYGAGSITRSIADNSLTLTLTDRTSITFVGVTDIGR</sequence>
<dbReference type="EMBL" id="JAMZEJ010000001">
    <property type="protein sequence ID" value="MCQ8239471.1"/>
    <property type="molecule type" value="Genomic_DNA"/>
</dbReference>
<dbReference type="InterPro" id="IPR013425">
    <property type="entry name" value="Autotrns_rpt"/>
</dbReference>
<dbReference type="SUPFAM" id="SSF51120">
    <property type="entry name" value="beta-Roll"/>
    <property type="match status" value="1"/>
</dbReference>
<dbReference type="NCBIfam" id="TIGR02601">
    <property type="entry name" value="autotrns_rpt"/>
    <property type="match status" value="1"/>
</dbReference>
<organism evidence="2 3">
    <name type="scientific">Rhizosaccharibacter radicis</name>
    <dbReference type="NCBI Taxonomy" id="2782605"/>
    <lineage>
        <taxon>Bacteria</taxon>
        <taxon>Pseudomonadati</taxon>
        <taxon>Pseudomonadota</taxon>
        <taxon>Alphaproteobacteria</taxon>
        <taxon>Acetobacterales</taxon>
        <taxon>Acetobacteraceae</taxon>
        <taxon>Rhizosaccharibacter</taxon>
    </lineage>
</organism>
<name>A0ABT1VT00_9PROT</name>